<feature type="compositionally biased region" description="Low complexity" evidence="3">
    <location>
        <begin position="396"/>
        <end position="407"/>
    </location>
</feature>
<dbReference type="Gene3D" id="2.30.29.30">
    <property type="entry name" value="Pleckstrin-homology domain (PH domain)/Phosphotyrosine-binding domain (PTB)"/>
    <property type="match status" value="1"/>
</dbReference>
<dbReference type="EMBL" id="JACVVK020000094">
    <property type="protein sequence ID" value="KAK7493344.1"/>
    <property type="molecule type" value="Genomic_DNA"/>
</dbReference>
<accession>A0ABD0L2K5</accession>
<reference evidence="6 7" key="1">
    <citation type="journal article" date="2023" name="Sci. Data">
        <title>Genome assembly of the Korean intertidal mud-creeper Batillaria attramentaria.</title>
        <authorList>
            <person name="Patra A.K."/>
            <person name="Ho P.T."/>
            <person name="Jun S."/>
            <person name="Lee S.J."/>
            <person name="Kim Y."/>
            <person name="Won Y.J."/>
        </authorList>
    </citation>
    <scope>NUCLEOTIDE SEQUENCE [LARGE SCALE GENOMIC DNA]</scope>
    <source>
        <strain evidence="6">Wonlab-2016</strain>
    </source>
</reference>
<protein>
    <submittedName>
        <fullName evidence="6">Uncharacterized protein</fullName>
    </submittedName>
</protein>
<evidence type="ECO:0000256" key="1">
    <source>
        <dbReference type="ARBA" id="ARBA00022468"/>
    </source>
</evidence>
<keyword evidence="7" id="KW-1185">Reference proteome</keyword>
<feature type="compositionally biased region" description="Basic and acidic residues" evidence="3">
    <location>
        <begin position="556"/>
        <end position="576"/>
    </location>
</feature>
<dbReference type="SUPFAM" id="SSF48350">
    <property type="entry name" value="GTPase activation domain, GAP"/>
    <property type="match status" value="1"/>
</dbReference>
<keyword evidence="1" id="KW-0343">GTPase activation</keyword>
<dbReference type="SUPFAM" id="SSF50729">
    <property type="entry name" value="PH domain-like"/>
    <property type="match status" value="1"/>
</dbReference>
<dbReference type="SMART" id="SM00324">
    <property type="entry name" value="RhoGAP"/>
    <property type="match status" value="1"/>
</dbReference>
<evidence type="ECO:0000313" key="7">
    <source>
        <dbReference type="Proteomes" id="UP001519460"/>
    </source>
</evidence>
<dbReference type="InterPro" id="IPR011993">
    <property type="entry name" value="PH-like_dom_sf"/>
</dbReference>
<dbReference type="PANTHER" id="PTHR15228">
    <property type="entry name" value="SPERMATHECAL PHYSIOLOGY VARIANT"/>
    <property type="match status" value="1"/>
</dbReference>
<evidence type="ECO:0000259" key="5">
    <source>
        <dbReference type="PROSITE" id="PS50238"/>
    </source>
</evidence>
<feature type="compositionally biased region" description="Basic residues" evidence="3">
    <location>
        <begin position="449"/>
        <end position="460"/>
    </location>
</feature>
<dbReference type="PROSITE" id="PS50238">
    <property type="entry name" value="RHOGAP"/>
    <property type="match status" value="1"/>
</dbReference>
<dbReference type="InterPro" id="IPR008936">
    <property type="entry name" value="Rho_GTPase_activation_prot"/>
</dbReference>
<dbReference type="InterPro" id="IPR051025">
    <property type="entry name" value="RhoGAP"/>
</dbReference>
<gene>
    <name evidence="6" type="ORF">BaRGS_00015470</name>
</gene>
<dbReference type="Proteomes" id="UP001519460">
    <property type="component" value="Unassembled WGS sequence"/>
</dbReference>
<dbReference type="Pfam" id="PF00169">
    <property type="entry name" value="PH"/>
    <property type="match status" value="1"/>
</dbReference>
<evidence type="ECO:0000256" key="2">
    <source>
        <dbReference type="SAM" id="Coils"/>
    </source>
</evidence>
<feature type="coiled-coil region" evidence="2">
    <location>
        <begin position="577"/>
        <end position="629"/>
    </location>
</feature>
<dbReference type="CDD" id="cd00159">
    <property type="entry name" value="RhoGAP"/>
    <property type="match status" value="1"/>
</dbReference>
<evidence type="ECO:0000256" key="3">
    <source>
        <dbReference type="SAM" id="MobiDB-lite"/>
    </source>
</evidence>
<sequence length="674" mass="75283">MEEPSLQFIRGKPLRGWLRRQGGVMRGWQRKYFVLNDKCLFCFAREDDSRPLHVYYLDDYRPAELPLSPDDSDKFMFELAAEKSSAEPAVLCAATEAERKEWMKGLVHNKYADKGGAIFGLPLSEAMKYEHQHGRTIPYIVEACVEHLKVFGMDAEGIFRLAGRAGLMKELRAQFETGQRPSLESVDVHTVGALLKAYLRELPESLVPPELYQRAMNCAMRYAAATSEEKKAEEVALMAKMLNEEIPYDHYATLSYLCDFLHRLAANSEKTKMDANNLALVFGPNLIRHMDNSPELLMLTADLTQHLAYMLIHHSPEILPPRPPPESPPAAASEQGVPAMRPKVLNNIATADLLRLSQPVSDFDPSLLLPESVRDLQGLDFCRSTDDVFTPGSRESPSSSPSSPFSFHSDHFSTKQSSLEHGDGSTSSESSSRTNTLERGLEPGSKPVPPRRNKSRKQRRPNGAPASPVDPLDVHKALSSTSHPLMSPPHAAVDMRPKDSTETQQKAGHHKADHRPHPVVGVKPSVYLVVDEKGNINGEVDSKGNTVSSVNAHSVEPPRENHHRAGGEHVDRMSPSRSDLEAQVAALKSQLMKNREDKQRSDQLMAALKSQLTEMRSKYENRITTMEKQHLSQVIDLTAKLDAEKNSRAEAVERTVALQAQLYKYKLQYGDLQE</sequence>
<evidence type="ECO:0000259" key="4">
    <source>
        <dbReference type="PROSITE" id="PS50003"/>
    </source>
</evidence>
<name>A0ABD0L2K5_9CAEN</name>
<keyword evidence="2" id="KW-0175">Coiled coil</keyword>
<evidence type="ECO:0000313" key="6">
    <source>
        <dbReference type="EMBL" id="KAK7493344.1"/>
    </source>
</evidence>
<dbReference type="InterPro" id="IPR001849">
    <property type="entry name" value="PH_domain"/>
</dbReference>
<dbReference type="GO" id="GO:0005096">
    <property type="term" value="F:GTPase activator activity"/>
    <property type="evidence" value="ECO:0007669"/>
    <property type="project" value="UniProtKB-KW"/>
</dbReference>
<feature type="domain" description="PH" evidence="4">
    <location>
        <begin position="11"/>
        <end position="111"/>
    </location>
</feature>
<comment type="caution">
    <text evidence="6">The sequence shown here is derived from an EMBL/GenBank/DDBJ whole genome shotgun (WGS) entry which is preliminary data.</text>
</comment>
<dbReference type="Gene3D" id="1.10.555.10">
    <property type="entry name" value="Rho GTPase activation protein"/>
    <property type="match status" value="1"/>
</dbReference>
<dbReference type="PROSITE" id="PS50003">
    <property type="entry name" value="PH_DOMAIN"/>
    <property type="match status" value="1"/>
</dbReference>
<dbReference type="GO" id="GO:0051056">
    <property type="term" value="P:regulation of small GTPase mediated signal transduction"/>
    <property type="evidence" value="ECO:0007669"/>
    <property type="project" value="UniProtKB-ARBA"/>
</dbReference>
<dbReference type="AlphaFoldDB" id="A0ABD0L2K5"/>
<dbReference type="SMART" id="SM00233">
    <property type="entry name" value="PH"/>
    <property type="match status" value="1"/>
</dbReference>
<dbReference type="PANTHER" id="PTHR15228:SF24">
    <property type="entry name" value="RHO-GAP DOMAIN-CONTAINING PROTEIN"/>
    <property type="match status" value="1"/>
</dbReference>
<proteinExistence type="predicted"/>
<feature type="domain" description="Rho-GAP" evidence="5">
    <location>
        <begin position="121"/>
        <end position="319"/>
    </location>
</feature>
<dbReference type="Pfam" id="PF00620">
    <property type="entry name" value="RhoGAP"/>
    <property type="match status" value="1"/>
</dbReference>
<feature type="region of interest" description="Disordered" evidence="3">
    <location>
        <begin position="537"/>
        <end position="576"/>
    </location>
</feature>
<organism evidence="6 7">
    <name type="scientific">Batillaria attramentaria</name>
    <dbReference type="NCBI Taxonomy" id="370345"/>
    <lineage>
        <taxon>Eukaryota</taxon>
        <taxon>Metazoa</taxon>
        <taxon>Spiralia</taxon>
        <taxon>Lophotrochozoa</taxon>
        <taxon>Mollusca</taxon>
        <taxon>Gastropoda</taxon>
        <taxon>Caenogastropoda</taxon>
        <taxon>Sorbeoconcha</taxon>
        <taxon>Cerithioidea</taxon>
        <taxon>Batillariidae</taxon>
        <taxon>Batillaria</taxon>
    </lineage>
</organism>
<dbReference type="InterPro" id="IPR000198">
    <property type="entry name" value="RhoGAP_dom"/>
</dbReference>
<feature type="region of interest" description="Disordered" evidence="3">
    <location>
        <begin position="387"/>
        <end position="519"/>
    </location>
</feature>
<feature type="compositionally biased region" description="Basic and acidic residues" evidence="3">
    <location>
        <begin position="408"/>
        <end position="423"/>
    </location>
</feature>
<feature type="compositionally biased region" description="Polar residues" evidence="3">
    <location>
        <begin position="543"/>
        <end position="552"/>
    </location>
</feature>